<dbReference type="InterPro" id="IPR005213">
    <property type="entry name" value="HGWP_repeat"/>
</dbReference>
<reference evidence="2" key="2">
    <citation type="journal article" date="2008" name="Nucleic Acids Res.">
        <title>The rice annotation project database (RAP-DB): 2008 update.</title>
        <authorList>
            <consortium name="The rice annotation project (RAP)"/>
        </authorList>
    </citation>
    <scope>GENOME REANNOTATION</scope>
    <source>
        <strain evidence="2">cv. Nipponbare</strain>
    </source>
</reference>
<dbReference type="Pfam" id="PF03578">
    <property type="entry name" value="HGWP"/>
    <property type="match status" value="1"/>
</dbReference>
<gene>
    <name evidence="1" type="primary">OSJNBb0085I16.17</name>
</gene>
<evidence type="ECO:0000313" key="2">
    <source>
        <dbReference type="Proteomes" id="UP000000763"/>
    </source>
</evidence>
<dbReference type="AlphaFoldDB" id="Q6EQG9"/>
<proteinExistence type="predicted"/>
<reference evidence="2" key="1">
    <citation type="journal article" date="2005" name="Nature">
        <title>The map-based sequence of the rice genome.</title>
        <authorList>
            <consortium name="International rice genome sequencing project (IRGSP)"/>
            <person name="Matsumoto T."/>
            <person name="Wu J."/>
            <person name="Kanamori H."/>
            <person name="Katayose Y."/>
            <person name="Fujisawa M."/>
            <person name="Namiki N."/>
            <person name="Mizuno H."/>
            <person name="Yamamoto K."/>
            <person name="Antonio B.A."/>
            <person name="Baba T."/>
            <person name="Sakata K."/>
            <person name="Nagamura Y."/>
            <person name="Aoki H."/>
            <person name="Arikawa K."/>
            <person name="Arita K."/>
            <person name="Bito T."/>
            <person name="Chiden Y."/>
            <person name="Fujitsuka N."/>
            <person name="Fukunaka R."/>
            <person name="Hamada M."/>
            <person name="Harada C."/>
            <person name="Hayashi A."/>
            <person name="Hijishita S."/>
            <person name="Honda M."/>
            <person name="Hosokawa S."/>
            <person name="Ichikawa Y."/>
            <person name="Idonuma A."/>
            <person name="Iijima M."/>
            <person name="Ikeda M."/>
            <person name="Ikeno M."/>
            <person name="Ito K."/>
            <person name="Ito S."/>
            <person name="Ito T."/>
            <person name="Ito Y."/>
            <person name="Ito Y."/>
            <person name="Iwabuchi A."/>
            <person name="Kamiya K."/>
            <person name="Karasawa W."/>
            <person name="Kurita K."/>
            <person name="Katagiri S."/>
            <person name="Kikuta A."/>
            <person name="Kobayashi H."/>
            <person name="Kobayashi N."/>
            <person name="Machita K."/>
            <person name="Maehara T."/>
            <person name="Masukawa M."/>
            <person name="Mizubayashi T."/>
            <person name="Mukai Y."/>
            <person name="Nagasaki H."/>
            <person name="Nagata Y."/>
            <person name="Naito S."/>
            <person name="Nakashima M."/>
            <person name="Nakama Y."/>
            <person name="Nakamichi Y."/>
            <person name="Nakamura M."/>
            <person name="Meguro A."/>
            <person name="Negishi M."/>
            <person name="Ohta I."/>
            <person name="Ohta T."/>
            <person name="Okamoto M."/>
            <person name="Ono N."/>
            <person name="Saji S."/>
            <person name="Sakaguchi M."/>
            <person name="Sakai K."/>
            <person name="Shibata M."/>
            <person name="Shimokawa T."/>
            <person name="Song J."/>
            <person name="Takazaki Y."/>
            <person name="Terasawa K."/>
            <person name="Tsugane M."/>
            <person name="Tsuji K."/>
            <person name="Ueda S."/>
            <person name="Waki K."/>
            <person name="Yamagata H."/>
            <person name="Yamamoto M."/>
            <person name="Yamamoto S."/>
            <person name="Yamane H."/>
            <person name="Yoshiki S."/>
            <person name="Yoshihara R."/>
            <person name="Yukawa K."/>
            <person name="Zhong H."/>
            <person name="Yano M."/>
            <person name="Yuan Q."/>
            <person name="Ouyang S."/>
            <person name="Liu J."/>
            <person name="Jones K.M."/>
            <person name="Gansberger K."/>
            <person name="Moffat K."/>
            <person name="Hill J."/>
            <person name="Bera J."/>
            <person name="Fadrosh D."/>
            <person name="Jin S."/>
            <person name="Johri S."/>
            <person name="Kim M."/>
            <person name="Overton L."/>
            <person name="Reardon M."/>
            <person name="Tsitrin T."/>
            <person name="Vuong H."/>
            <person name="Weaver B."/>
            <person name="Ciecko A."/>
            <person name="Tallon L."/>
            <person name="Jackson J."/>
            <person name="Pai G."/>
            <person name="Aken S.V."/>
            <person name="Utterback T."/>
            <person name="Reidmuller S."/>
            <person name="Feldblyum T."/>
            <person name="Hsiao J."/>
            <person name="Zismann V."/>
            <person name="Iobst S."/>
            <person name="de Vazeille A.R."/>
            <person name="Buell C.R."/>
            <person name="Ying K."/>
            <person name="Li Y."/>
            <person name="Lu T."/>
            <person name="Huang Y."/>
            <person name="Zhao Q."/>
            <person name="Feng Q."/>
            <person name="Zhang L."/>
            <person name="Zhu J."/>
            <person name="Weng Q."/>
            <person name="Mu J."/>
            <person name="Lu Y."/>
            <person name="Fan D."/>
            <person name="Liu Y."/>
            <person name="Guan J."/>
            <person name="Zhang Y."/>
            <person name="Yu S."/>
            <person name="Liu X."/>
            <person name="Zhang Y."/>
            <person name="Hong G."/>
            <person name="Han B."/>
            <person name="Choisne N."/>
            <person name="Demange N."/>
            <person name="Orjeda G."/>
            <person name="Samain S."/>
            <person name="Cattolico L."/>
            <person name="Pelletier E."/>
            <person name="Couloux A."/>
            <person name="Segurens B."/>
            <person name="Wincker P."/>
            <person name="D'Hont A."/>
            <person name="Scarpelli C."/>
            <person name="Weissenbach J."/>
            <person name="Salanoubat M."/>
            <person name="Quetier F."/>
            <person name="Yu Y."/>
            <person name="Kim H.R."/>
            <person name="Rambo T."/>
            <person name="Currie J."/>
            <person name="Collura K."/>
            <person name="Luo M."/>
            <person name="Yang T."/>
            <person name="Ammiraju J.S.S."/>
            <person name="Engler F."/>
            <person name="Soderlund C."/>
            <person name="Wing R.A."/>
            <person name="Palmer L.E."/>
            <person name="de la Bastide M."/>
            <person name="Spiegel L."/>
            <person name="Nascimento L."/>
            <person name="Zutavern T."/>
            <person name="O'Shaughnessy A."/>
            <person name="Dike S."/>
            <person name="Dedhia N."/>
            <person name="Preston R."/>
            <person name="Balija V."/>
            <person name="McCombie W.R."/>
            <person name="Chow T."/>
            <person name="Chen H."/>
            <person name="Chung M."/>
            <person name="Chen C."/>
            <person name="Shaw J."/>
            <person name="Wu H."/>
            <person name="Hsiao K."/>
            <person name="Chao Y."/>
            <person name="Chu M."/>
            <person name="Cheng C."/>
            <person name="Hour A."/>
            <person name="Lee P."/>
            <person name="Lin S."/>
            <person name="Lin Y."/>
            <person name="Liou J."/>
            <person name="Liu S."/>
            <person name="Hsing Y."/>
            <person name="Raghuvanshi S."/>
            <person name="Mohanty A."/>
            <person name="Bharti A.K."/>
            <person name="Gaur A."/>
            <person name="Gupta V."/>
            <person name="Kumar D."/>
            <person name="Ravi V."/>
            <person name="Vij S."/>
            <person name="Kapur A."/>
            <person name="Khurana P."/>
            <person name="Khurana P."/>
            <person name="Khurana J.P."/>
            <person name="Tyagi A.K."/>
            <person name="Gaikwad K."/>
            <person name="Singh A."/>
            <person name="Dalal V."/>
            <person name="Srivastava S."/>
            <person name="Dixit A."/>
            <person name="Pal A.K."/>
            <person name="Ghazi I.A."/>
            <person name="Yadav M."/>
            <person name="Pandit A."/>
            <person name="Bhargava A."/>
            <person name="Sureshbabu K."/>
            <person name="Batra K."/>
            <person name="Sharma T.R."/>
            <person name="Mohapatra T."/>
            <person name="Singh N.K."/>
            <person name="Messing J."/>
            <person name="Nelson A.B."/>
            <person name="Fuks G."/>
            <person name="Kavchok S."/>
            <person name="Keizer G."/>
            <person name="Linton E."/>
            <person name="Llaca V."/>
            <person name="Song R."/>
            <person name="Tanyolac B."/>
            <person name="Young S."/>
            <person name="Ho-Il K."/>
            <person name="Hahn J.H."/>
            <person name="Sangsakoo G."/>
            <person name="Vanavichit A."/>
            <person name="de Mattos Luiz.A.T."/>
            <person name="Zimmer P.D."/>
            <person name="Malone G."/>
            <person name="Dellagostin O."/>
            <person name="de Oliveira A.C."/>
            <person name="Bevan M."/>
            <person name="Bancroft I."/>
            <person name="Minx P."/>
            <person name="Cordum H."/>
            <person name="Wilson R."/>
            <person name="Cheng Z."/>
            <person name="Jin W."/>
            <person name="Jiang J."/>
            <person name="Leong S.A."/>
            <person name="Iwama H."/>
            <person name="Gojobori T."/>
            <person name="Itoh T."/>
            <person name="Niimura Y."/>
            <person name="Fujii Y."/>
            <person name="Habara T."/>
            <person name="Sakai H."/>
            <person name="Sato Y."/>
            <person name="Wilson G."/>
            <person name="Kumar K."/>
            <person name="McCouch S."/>
            <person name="Juretic N."/>
            <person name="Hoen D."/>
            <person name="Wright S."/>
            <person name="Bruskiewich R."/>
            <person name="Bureau T."/>
            <person name="Miyao A."/>
            <person name="Hirochika H."/>
            <person name="Nishikawa T."/>
            <person name="Kadowaki K."/>
            <person name="Sugiura M."/>
            <person name="Burr B."/>
            <person name="Sasaki T."/>
        </authorList>
    </citation>
    <scope>NUCLEOTIDE SEQUENCE [LARGE SCALE GENOMIC DNA]</scope>
    <source>
        <strain evidence="2">cv. Nipponbare</strain>
    </source>
</reference>
<dbReference type="EMBL" id="AP005700">
    <property type="protein sequence ID" value="BAD29101.1"/>
    <property type="molecule type" value="Genomic_DNA"/>
</dbReference>
<protein>
    <submittedName>
        <fullName evidence="1">Uncharacterized protein</fullName>
    </submittedName>
</protein>
<name>Q6EQG9_ORYSJ</name>
<dbReference type="Proteomes" id="UP000000763">
    <property type="component" value="Chromosome 9"/>
</dbReference>
<sequence length="104" mass="11533">MAYYVATNGHLHLLHQLHRLSPTDYFAAVATQLYRWAPSYSLLADLTVADWFLRLHGYATSSLLIGITIFTTTNIFATSGGQYYLYIGRLVSMPTASATISGQL</sequence>
<evidence type="ECO:0000313" key="1">
    <source>
        <dbReference type="EMBL" id="BAD29101.1"/>
    </source>
</evidence>
<accession>Q6EQG9</accession>
<organism evidence="1 2">
    <name type="scientific">Oryza sativa subsp. japonica</name>
    <name type="common">Rice</name>
    <dbReference type="NCBI Taxonomy" id="39947"/>
    <lineage>
        <taxon>Eukaryota</taxon>
        <taxon>Viridiplantae</taxon>
        <taxon>Streptophyta</taxon>
        <taxon>Embryophyta</taxon>
        <taxon>Tracheophyta</taxon>
        <taxon>Spermatophyta</taxon>
        <taxon>Magnoliopsida</taxon>
        <taxon>Liliopsida</taxon>
        <taxon>Poales</taxon>
        <taxon>Poaceae</taxon>
        <taxon>BOP clade</taxon>
        <taxon>Oryzoideae</taxon>
        <taxon>Oryzeae</taxon>
        <taxon>Oryzinae</taxon>
        <taxon>Oryza</taxon>
        <taxon>Oryza sativa</taxon>
    </lineage>
</organism>